<comment type="similarity">
    <text evidence="3">Belongs to the type IV zinc-finger family. Class C subfamily.</text>
</comment>
<dbReference type="GeneID" id="103697790"/>
<evidence type="ECO:0000259" key="16">
    <source>
        <dbReference type="PROSITE" id="PS51017"/>
    </source>
</evidence>
<dbReference type="Pfam" id="PF00320">
    <property type="entry name" value="GATA"/>
    <property type="match status" value="1"/>
</dbReference>
<evidence type="ECO:0000256" key="11">
    <source>
        <dbReference type="ARBA" id="ARBA00023242"/>
    </source>
</evidence>
<dbReference type="Pfam" id="PF06203">
    <property type="entry name" value="CCT"/>
    <property type="match status" value="1"/>
</dbReference>
<evidence type="ECO:0000256" key="2">
    <source>
        <dbReference type="ARBA" id="ARBA00004123"/>
    </source>
</evidence>
<keyword evidence="5 12" id="KW-0863">Zinc-finger</keyword>
<dbReference type="Proteomes" id="UP000228380">
    <property type="component" value="Unplaced"/>
</dbReference>
<feature type="domain" description="Tify" evidence="17">
    <location>
        <begin position="54"/>
        <end position="89"/>
    </location>
</feature>
<dbReference type="GO" id="GO:0006355">
    <property type="term" value="P:regulation of DNA-templated transcription"/>
    <property type="evidence" value="ECO:0007669"/>
    <property type="project" value="InterPro"/>
</dbReference>
<dbReference type="GO" id="GO:0043565">
    <property type="term" value="F:sequence-specific DNA binding"/>
    <property type="evidence" value="ECO:0007669"/>
    <property type="project" value="InterPro"/>
</dbReference>
<evidence type="ECO:0000256" key="10">
    <source>
        <dbReference type="ARBA" id="ARBA00023163"/>
    </source>
</evidence>
<evidence type="ECO:0000256" key="12">
    <source>
        <dbReference type="PROSITE-ProRule" id="PRU00094"/>
    </source>
</evidence>
<dbReference type="InterPro" id="IPR013088">
    <property type="entry name" value="Znf_NHR/GATA"/>
</dbReference>
<evidence type="ECO:0000256" key="4">
    <source>
        <dbReference type="ARBA" id="ARBA00022723"/>
    </source>
</evidence>
<name>A0A8B8ZKK2_PHODC</name>
<keyword evidence="11 13" id="KW-0539">Nucleus</keyword>
<dbReference type="Gene3D" id="3.30.50.10">
    <property type="entry name" value="Erythroid Transcription Factor GATA-1, subunit A"/>
    <property type="match status" value="1"/>
</dbReference>
<reference evidence="19" key="1">
    <citation type="submission" date="2025-08" db="UniProtKB">
        <authorList>
            <consortium name="RefSeq"/>
        </authorList>
    </citation>
    <scope>IDENTIFICATION</scope>
    <source>
        <tissue evidence="19">Young leaves</tissue>
    </source>
</reference>
<protein>
    <submittedName>
        <fullName evidence="19">GATA transcription factor 19-like isoform X2</fullName>
    </submittedName>
</protein>
<dbReference type="PANTHER" id="PTHR46125">
    <property type="entry name" value="GATA TRANSCRIPTION FACTOR 28"/>
    <property type="match status" value="1"/>
</dbReference>
<evidence type="ECO:0000256" key="5">
    <source>
        <dbReference type="ARBA" id="ARBA00022771"/>
    </source>
</evidence>
<proteinExistence type="inferred from homology"/>
<evidence type="ECO:0000256" key="9">
    <source>
        <dbReference type="ARBA" id="ARBA00023159"/>
    </source>
</evidence>
<feature type="compositionally biased region" description="Polar residues" evidence="14">
    <location>
        <begin position="166"/>
        <end position="177"/>
    </location>
</feature>
<evidence type="ECO:0000256" key="3">
    <source>
        <dbReference type="ARBA" id="ARBA00007722"/>
    </source>
</evidence>
<evidence type="ECO:0000259" key="15">
    <source>
        <dbReference type="PROSITE" id="PS50114"/>
    </source>
</evidence>
<comment type="function">
    <text evidence="1">Transcriptional activator that specifically binds 5'-GATA-3' or 5'-GAT-3' motifs within gene promoters.</text>
</comment>
<sequence length="276" mass="29717">MPETDRGAHPTDGQNGPPPSDPPAREKQEISDGTVAADAPSDQDDGVDAAVPLVSPTSNQLTLLYQGEAYVFESVSPEKVQAVLLLLGGCEMPSGTAGMALSCLQDDRYTTMPAKRIASLIRFREKRKERCFDKKIRYNVRKEVALRMKRRKGQFAGKANPEDEASVSSSCDPAQSSSHDDNPREMKICQNCGISEKLTPAMRRGPAGPRSLCNACGLMWANKGTLRSVATTSKMGIQNPANPNEMVGSVGSEMKSDTKALLTSNNHDSVVTSAEM</sequence>
<dbReference type="PROSITE" id="PS51017">
    <property type="entry name" value="CCT"/>
    <property type="match status" value="1"/>
</dbReference>
<evidence type="ECO:0000256" key="7">
    <source>
        <dbReference type="ARBA" id="ARBA00023015"/>
    </source>
</evidence>
<dbReference type="PROSITE" id="PS51320">
    <property type="entry name" value="TIFY"/>
    <property type="match status" value="1"/>
</dbReference>
<evidence type="ECO:0000256" key="6">
    <source>
        <dbReference type="ARBA" id="ARBA00022833"/>
    </source>
</evidence>
<keyword evidence="7" id="KW-0805">Transcription regulation</keyword>
<dbReference type="GO" id="GO:0005634">
    <property type="term" value="C:nucleus"/>
    <property type="evidence" value="ECO:0007669"/>
    <property type="project" value="UniProtKB-SubCell"/>
</dbReference>
<evidence type="ECO:0000313" key="19">
    <source>
        <dbReference type="RefSeq" id="XP_038974735.1"/>
    </source>
</evidence>
<dbReference type="InterPro" id="IPR000679">
    <property type="entry name" value="Znf_GATA"/>
</dbReference>
<keyword evidence="10" id="KW-0804">Transcription</keyword>
<gene>
    <name evidence="19" type="primary">LOC103697790</name>
</gene>
<dbReference type="PROSITE" id="PS50114">
    <property type="entry name" value="GATA_ZN_FINGER_2"/>
    <property type="match status" value="1"/>
</dbReference>
<keyword evidence="6" id="KW-0862">Zinc</keyword>
<dbReference type="AlphaFoldDB" id="A0A8B8ZKK2"/>
<dbReference type="CDD" id="cd00202">
    <property type="entry name" value="ZnF_GATA"/>
    <property type="match status" value="1"/>
</dbReference>
<dbReference type="InterPro" id="IPR010399">
    <property type="entry name" value="Tify_dom"/>
</dbReference>
<dbReference type="SUPFAM" id="SSF57716">
    <property type="entry name" value="Glucocorticoid receptor-like (DNA-binding domain)"/>
    <property type="match status" value="1"/>
</dbReference>
<dbReference type="SMART" id="SM00979">
    <property type="entry name" value="TIFY"/>
    <property type="match status" value="1"/>
</dbReference>
<evidence type="ECO:0000256" key="14">
    <source>
        <dbReference type="SAM" id="MobiDB-lite"/>
    </source>
</evidence>
<evidence type="ECO:0000313" key="18">
    <source>
        <dbReference type="Proteomes" id="UP000228380"/>
    </source>
</evidence>
<evidence type="ECO:0000256" key="1">
    <source>
        <dbReference type="ARBA" id="ARBA00002206"/>
    </source>
</evidence>
<comment type="subcellular location">
    <subcellularLocation>
        <location evidence="2 13">Nucleus</location>
    </subcellularLocation>
</comment>
<evidence type="ECO:0000256" key="8">
    <source>
        <dbReference type="ARBA" id="ARBA00023125"/>
    </source>
</evidence>
<dbReference type="GO" id="GO:0008270">
    <property type="term" value="F:zinc ion binding"/>
    <property type="evidence" value="ECO:0007669"/>
    <property type="project" value="UniProtKB-KW"/>
</dbReference>
<dbReference type="PANTHER" id="PTHR46125:SF24">
    <property type="entry name" value="GATA TRANSCRIPTION FACTOR 18"/>
    <property type="match status" value="1"/>
</dbReference>
<evidence type="ECO:0000259" key="17">
    <source>
        <dbReference type="PROSITE" id="PS51320"/>
    </source>
</evidence>
<dbReference type="InterPro" id="IPR010402">
    <property type="entry name" value="CCT_domain"/>
</dbReference>
<feature type="domain" description="CCT" evidence="16">
    <location>
        <begin position="116"/>
        <end position="158"/>
    </location>
</feature>
<dbReference type="RefSeq" id="XP_038974735.1">
    <property type="nucleotide sequence ID" value="XM_039118807.1"/>
</dbReference>
<feature type="region of interest" description="Disordered" evidence="14">
    <location>
        <begin position="152"/>
        <end position="184"/>
    </location>
</feature>
<feature type="domain" description="GATA-type" evidence="15">
    <location>
        <begin position="183"/>
        <end position="240"/>
    </location>
</feature>
<keyword evidence="18" id="KW-1185">Reference proteome</keyword>
<dbReference type="InterPro" id="IPR045280">
    <property type="entry name" value="TIFY-like"/>
</dbReference>
<keyword evidence="8" id="KW-0238">DNA-binding</keyword>
<dbReference type="SMART" id="SM00401">
    <property type="entry name" value="ZnF_GATA"/>
    <property type="match status" value="1"/>
</dbReference>
<organism evidence="18 19">
    <name type="scientific">Phoenix dactylifera</name>
    <name type="common">Date palm</name>
    <dbReference type="NCBI Taxonomy" id="42345"/>
    <lineage>
        <taxon>Eukaryota</taxon>
        <taxon>Viridiplantae</taxon>
        <taxon>Streptophyta</taxon>
        <taxon>Embryophyta</taxon>
        <taxon>Tracheophyta</taxon>
        <taxon>Spermatophyta</taxon>
        <taxon>Magnoliopsida</taxon>
        <taxon>Liliopsida</taxon>
        <taxon>Arecaceae</taxon>
        <taxon>Coryphoideae</taxon>
        <taxon>Phoeniceae</taxon>
        <taxon>Phoenix</taxon>
    </lineage>
</organism>
<dbReference type="Pfam" id="PF06200">
    <property type="entry name" value="tify"/>
    <property type="match status" value="1"/>
</dbReference>
<evidence type="ECO:0000256" key="13">
    <source>
        <dbReference type="PROSITE-ProRule" id="PRU00357"/>
    </source>
</evidence>
<keyword evidence="9" id="KW-0010">Activator</keyword>
<dbReference type="PROSITE" id="PS00344">
    <property type="entry name" value="GATA_ZN_FINGER_1"/>
    <property type="match status" value="1"/>
</dbReference>
<keyword evidence="4" id="KW-0479">Metal-binding</keyword>
<feature type="region of interest" description="Disordered" evidence="14">
    <location>
        <begin position="1"/>
        <end position="50"/>
    </location>
</feature>
<accession>A0A8B8ZKK2</accession>